<sequence>MAKFFEGTDEQWDELEAPHDFSGAVLQSSAWSRVQEARGNVVARIVDADGAPSLWVLLPIALLIRVWYCPKGPCTMPVADEWKSITQLLQHRAHASVLRIEPPNKFSLQHGTLNFKRRRDISPAHSFITDIGMEHDELFKTFHEKTRYNIRVAAKHGVVARRLTREEAERRADEILALFADTGGRHGIVATPAADMRALFSACDVWIAVHSGRTVAAALLIGFGSTMTYLHGASDYASRAYMAPYALHWAAMQDAARRGFKKYDWWGISPEAAQETHRLAGVTRFKLGFGGTRVASPGTFDAGIDRVRFALYTLVRRIKRP</sequence>
<dbReference type="InterPro" id="IPR050644">
    <property type="entry name" value="PG_Glycine_Bridge_Synth"/>
</dbReference>
<dbReference type="PROSITE" id="PS51191">
    <property type="entry name" value="FEMABX"/>
    <property type="match status" value="1"/>
</dbReference>
<dbReference type="EMBL" id="MFPV01000008">
    <property type="protein sequence ID" value="OGH63011.1"/>
    <property type="molecule type" value="Genomic_DNA"/>
</dbReference>
<dbReference type="GO" id="GO:0008360">
    <property type="term" value="P:regulation of cell shape"/>
    <property type="evidence" value="ECO:0007669"/>
    <property type="project" value="UniProtKB-KW"/>
</dbReference>
<dbReference type="InterPro" id="IPR003447">
    <property type="entry name" value="FEMABX"/>
</dbReference>
<protein>
    <recommendedName>
        <fullName evidence="9">BioF2-like acetyltransferase domain-containing protein</fullName>
    </recommendedName>
</protein>
<proteinExistence type="inferred from homology"/>
<dbReference type="InterPro" id="IPR016181">
    <property type="entry name" value="Acyl_CoA_acyltransferase"/>
</dbReference>
<dbReference type="AlphaFoldDB" id="A0A1F6LUE7"/>
<evidence type="ECO:0000256" key="5">
    <source>
        <dbReference type="ARBA" id="ARBA00023315"/>
    </source>
</evidence>
<evidence type="ECO:0000256" key="2">
    <source>
        <dbReference type="ARBA" id="ARBA00022679"/>
    </source>
</evidence>
<dbReference type="GO" id="GO:0071555">
    <property type="term" value="P:cell wall organization"/>
    <property type="evidence" value="ECO:0007669"/>
    <property type="project" value="UniProtKB-KW"/>
</dbReference>
<organism evidence="7 8">
    <name type="scientific">Candidatus Magasanikbacteria bacterium RIFCSPHIGHO2_01_FULL_50_8</name>
    <dbReference type="NCBI Taxonomy" id="1798674"/>
    <lineage>
        <taxon>Bacteria</taxon>
        <taxon>Candidatus Magasanikiibacteriota</taxon>
    </lineage>
</organism>
<dbReference type="Pfam" id="PF02388">
    <property type="entry name" value="FemAB"/>
    <property type="match status" value="2"/>
</dbReference>
<keyword evidence="4" id="KW-0573">Peptidoglycan synthesis</keyword>
<evidence type="ECO:0000256" key="1">
    <source>
        <dbReference type="ARBA" id="ARBA00009943"/>
    </source>
</evidence>
<evidence type="ECO:0000256" key="3">
    <source>
        <dbReference type="ARBA" id="ARBA00022960"/>
    </source>
</evidence>
<keyword evidence="2" id="KW-0808">Transferase</keyword>
<dbReference type="PANTHER" id="PTHR36174:SF1">
    <property type="entry name" value="LIPID II:GLYCINE GLYCYLTRANSFERASE"/>
    <property type="match status" value="1"/>
</dbReference>
<dbReference type="PANTHER" id="PTHR36174">
    <property type="entry name" value="LIPID II:GLYCINE GLYCYLTRANSFERASE"/>
    <property type="match status" value="1"/>
</dbReference>
<accession>A0A1F6LUE7</accession>
<evidence type="ECO:0000313" key="7">
    <source>
        <dbReference type="EMBL" id="OGH63011.1"/>
    </source>
</evidence>
<dbReference type="SUPFAM" id="SSF55729">
    <property type="entry name" value="Acyl-CoA N-acyltransferases (Nat)"/>
    <property type="match status" value="2"/>
</dbReference>
<keyword evidence="5" id="KW-0012">Acyltransferase</keyword>
<reference evidence="7 8" key="1">
    <citation type="journal article" date="2016" name="Nat. Commun.">
        <title>Thousands of microbial genomes shed light on interconnected biogeochemical processes in an aquifer system.</title>
        <authorList>
            <person name="Anantharaman K."/>
            <person name="Brown C.T."/>
            <person name="Hug L.A."/>
            <person name="Sharon I."/>
            <person name="Castelle C.J."/>
            <person name="Probst A.J."/>
            <person name="Thomas B.C."/>
            <person name="Singh A."/>
            <person name="Wilkins M.J."/>
            <person name="Karaoz U."/>
            <person name="Brodie E.L."/>
            <person name="Williams K.H."/>
            <person name="Hubbard S.S."/>
            <person name="Banfield J.F."/>
        </authorList>
    </citation>
    <scope>NUCLEOTIDE SEQUENCE [LARGE SCALE GENOMIC DNA]</scope>
</reference>
<name>A0A1F6LUE7_9BACT</name>
<dbReference type="GO" id="GO:0009252">
    <property type="term" value="P:peptidoglycan biosynthetic process"/>
    <property type="evidence" value="ECO:0007669"/>
    <property type="project" value="UniProtKB-KW"/>
</dbReference>
<evidence type="ECO:0000256" key="4">
    <source>
        <dbReference type="ARBA" id="ARBA00022984"/>
    </source>
</evidence>
<keyword evidence="6" id="KW-0961">Cell wall biogenesis/degradation</keyword>
<evidence type="ECO:0000313" key="8">
    <source>
        <dbReference type="Proteomes" id="UP000176329"/>
    </source>
</evidence>
<gene>
    <name evidence="7" type="ORF">A2848_00960</name>
</gene>
<keyword evidence="3" id="KW-0133">Cell shape</keyword>
<dbReference type="GO" id="GO:0016755">
    <property type="term" value="F:aminoacyltransferase activity"/>
    <property type="evidence" value="ECO:0007669"/>
    <property type="project" value="InterPro"/>
</dbReference>
<comment type="caution">
    <text evidence="7">The sequence shown here is derived from an EMBL/GenBank/DDBJ whole genome shotgun (WGS) entry which is preliminary data.</text>
</comment>
<dbReference type="Proteomes" id="UP000176329">
    <property type="component" value="Unassembled WGS sequence"/>
</dbReference>
<dbReference type="Gene3D" id="3.40.630.30">
    <property type="match status" value="1"/>
</dbReference>
<evidence type="ECO:0008006" key="9">
    <source>
        <dbReference type="Google" id="ProtNLM"/>
    </source>
</evidence>
<comment type="similarity">
    <text evidence="1">Belongs to the FemABX family.</text>
</comment>
<evidence type="ECO:0000256" key="6">
    <source>
        <dbReference type="ARBA" id="ARBA00023316"/>
    </source>
</evidence>